<gene>
    <name evidence="1" type="ORF">D0Z08_29050</name>
</gene>
<proteinExistence type="predicted"/>
<comment type="caution">
    <text evidence="1">The sequence shown here is derived from an EMBL/GenBank/DDBJ whole genome shotgun (WGS) entry which is preliminary data.</text>
</comment>
<evidence type="ECO:0000313" key="2">
    <source>
        <dbReference type="Proteomes" id="UP000283644"/>
    </source>
</evidence>
<organism evidence="1 2">
    <name type="scientific">Nocardioides immobilis</name>
    <dbReference type="NCBI Taxonomy" id="2049295"/>
    <lineage>
        <taxon>Bacteria</taxon>
        <taxon>Bacillati</taxon>
        <taxon>Actinomycetota</taxon>
        <taxon>Actinomycetes</taxon>
        <taxon>Propionibacteriales</taxon>
        <taxon>Nocardioidaceae</taxon>
        <taxon>Nocardioides</taxon>
    </lineage>
</organism>
<dbReference type="EMBL" id="QXGH01000044">
    <property type="protein sequence ID" value="RHW23567.1"/>
    <property type="molecule type" value="Genomic_DNA"/>
</dbReference>
<dbReference type="AlphaFoldDB" id="A0A417XTL6"/>
<keyword evidence="2" id="KW-1185">Reference proteome</keyword>
<accession>A0A417XTL6</accession>
<protein>
    <submittedName>
        <fullName evidence="1">Uncharacterized protein</fullName>
    </submittedName>
</protein>
<dbReference type="Proteomes" id="UP000283644">
    <property type="component" value="Unassembled WGS sequence"/>
</dbReference>
<sequence length="181" mass="18765">MQLGRRHRLVLGFGLILGAMVVAAIAPHGDPDVQRTLGLADAVIDPVDETGARGEPGGSLAATVSWPSDAADLDRSDICVVLIDDSGGVYGEGGASLEPIPGQPVAARWTVDGLADGRYTIYVAQCLTPAPDRQVWVEPQFLGGTGEVEAASWVEVEDGTAVDVGTIALHRVGLETRPEGS</sequence>
<name>A0A417XTL6_9ACTN</name>
<evidence type="ECO:0000313" key="1">
    <source>
        <dbReference type="EMBL" id="RHW23567.1"/>
    </source>
</evidence>
<reference evidence="1 2" key="1">
    <citation type="submission" date="2018-09" db="EMBL/GenBank/DDBJ databases">
        <title>Genome sequencing of Nocardioides immobilis CCTCC AB 2017083 for comparison to Nocardioides silvaticus.</title>
        <authorList>
            <person name="Li C."/>
            <person name="Wang G."/>
        </authorList>
    </citation>
    <scope>NUCLEOTIDE SEQUENCE [LARGE SCALE GENOMIC DNA]</scope>
    <source>
        <strain evidence="1 2">CCTCC AB 2017083</strain>
    </source>
</reference>